<evidence type="ECO:0000313" key="2">
    <source>
        <dbReference type="Proteomes" id="UP000183567"/>
    </source>
</evidence>
<organism evidence="1 2">
    <name type="scientific">Rhizopogon vesiculosus</name>
    <dbReference type="NCBI Taxonomy" id="180088"/>
    <lineage>
        <taxon>Eukaryota</taxon>
        <taxon>Fungi</taxon>
        <taxon>Dikarya</taxon>
        <taxon>Basidiomycota</taxon>
        <taxon>Agaricomycotina</taxon>
        <taxon>Agaricomycetes</taxon>
        <taxon>Agaricomycetidae</taxon>
        <taxon>Boletales</taxon>
        <taxon>Suillineae</taxon>
        <taxon>Rhizopogonaceae</taxon>
        <taxon>Rhizopogon</taxon>
    </lineage>
</organism>
<accession>A0A1J8PJX6</accession>
<evidence type="ECO:0000313" key="1">
    <source>
        <dbReference type="EMBL" id="OJA09518.1"/>
    </source>
</evidence>
<keyword evidence="2" id="KW-1185">Reference proteome</keyword>
<comment type="caution">
    <text evidence="1">The sequence shown here is derived from an EMBL/GenBank/DDBJ whole genome shotgun (WGS) entry which is preliminary data.</text>
</comment>
<dbReference type="EMBL" id="LVVM01005887">
    <property type="protein sequence ID" value="OJA09518.1"/>
    <property type="molecule type" value="Genomic_DNA"/>
</dbReference>
<gene>
    <name evidence="1" type="ORF">AZE42_10303</name>
</gene>
<dbReference type="AlphaFoldDB" id="A0A1J8PJX6"/>
<sequence>MAALETLKECLAAARPLEVAKLVNDKAAKNERWEVSTKIGYILSEDLGKYGETAVYIPPLIICIIPDPVDNVNAAILLAHHALMAALETLKECLAVARPLEVAELVNDKAAKRFLGNMGKPQFSLPSSCRPRPK</sequence>
<protein>
    <submittedName>
        <fullName evidence="1">Uncharacterized protein</fullName>
    </submittedName>
</protein>
<reference evidence="1 2" key="1">
    <citation type="submission" date="2016-03" db="EMBL/GenBank/DDBJ databases">
        <title>Comparative genomics of the ectomycorrhizal sister species Rhizopogon vinicolor and Rhizopogon vesiculosus (Basidiomycota: Boletales) reveals a divergence of the mating type B locus.</title>
        <authorList>
            <person name="Mujic A.B."/>
            <person name="Kuo A."/>
            <person name="Tritt A."/>
            <person name="Lipzen A."/>
            <person name="Chen C."/>
            <person name="Johnson J."/>
            <person name="Sharma A."/>
            <person name="Barry K."/>
            <person name="Grigoriev I.V."/>
            <person name="Spatafora J.W."/>
        </authorList>
    </citation>
    <scope>NUCLEOTIDE SEQUENCE [LARGE SCALE GENOMIC DNA]</scope>
    <source>
        <strain evidence="1 2">AM-OR11-056</strain>
    </source>
</reference>
<dbReference type="Proteomes" id="UP000183567">
    <property type="component" value="Unassembled WGS sequence"/>
</dbReference>
<name>A0A1J8PJX6_9AGAM</name>
<proteinExistence type="predicted"/>